<feature type="transmembrane region" description="Helical" evidence="6">
    <location>
        <begin position="320"/>
        <end position="342"/>
    </location>
</feature>
<feature type="transmembrane region" description="Helical" evidence="6">
    <location>
        <begin position="242"/>
        <end position="261"/>
    </location>
</feature>
<feature type="transmembrane region" description="Helical" evidence="6">
    <location>
        <begin position="273"/>
        <end position="290"/>
    </location>
</feature>
<feature type="transmembrane region" description="Helical" evidence="6">
    <location>
        <begin position="195"/>
        <end position="215"/>
    </location>
</feature>
<dbReference type="GO" id="GO:0005886">
    <property type="term" value="C:plasma membrane"/>
    <property type="evidence" value="ECO:0007669"/>
    <property type="project" value="UniProtKB-SubCell"/>
</dbReference>
<evidence type="ECO:0000313" key="8">
    <source>
        <dbReference type="Proteomes" id="UP000199170"/>
    </source>
</evidence>
<dbReference type="CDD" id="cd06580">
    <property type="entry name" value="TM_PBP1_transp_TpRbsC_like"/>
    <property type="match status" value="1"/>
</dbReference>
<keyword evidence="2" id="KW-1003">Cell membrane</keyword>
<organism evidence="7 8">
    <name type="scientific">Halobellus clavatus</name>
    <dbReference type="NCBI Taxonomy" id="660517"/>
    <lineage>
        <taxon>Archaea</taxon>
        <taxon>Methanobacteriati</taxon>
        <taxon>Methanobacteriota</taxon>
        <taxon>Stenosarchaea group</taxon>
        <taxon>Halobacteria</taxon>
        <taxon>Halobacteriales</taxon>
        <taxon>Haloferacaceae</taxon>
        <taxon>Halobellus</taxon>
    </lineage>
</organism>
<dbReference type="OrthoDB" id="86231at2157"/>
<feature type="transmembrane region" description="Helical" evidence="6">
    <location>
        <begin position="16"/>
        <end position="40"/>
    </location>
</feature>
<feature type="transmembrane region" description="Helical" evidence="6">
    <location>
        <begin position="87"/>
        <end position="108"/>
    </location>
</feature>
<evidence type="ECO:0000256" key="1">
    <source>
        <dbReference type="ARBA" id="ARBA00004651"/>
    </source>
</evidence>
<evidence type="ECO:0000256" key="2">
    <source>
        <dbReference type="ARBA" id="ARBA00022475"/>
    </source>
</evidence>
<dbReference type="EMBL" id="FNPB01000007">
    <property type="protein sequence ID" value="SDY15982.1"/>
    <property type="molecule type" value="Genomic_DNA"/>
</dbReference>
<evidence type="ECO:0000256" key="6">
    <source>
        <dbReference type="SAM" id="Phobius"/>
    </source>
</evidence>
<keyword evidence="5 6" id="KW-0472">Membrane</keyword>
<keyword evidence="7" id="KW-0762">Sugar transport</keyword>
<feature type="transmembrane region" description="Helical" evidence="6">
    <location>
        <begin position="60"/>
        <end position="80"/>
    </location>
</feature>
<feature type="transmembrane region" description="Helical" evidence="6">
    <location>
        <begin position="147"/>
        <end position="166"/>
    </location>
</feature>
<evidence type="ECO:0000256" key="3">
    <source>
        <dbReference type="ARBA" id="ARBA00022692"/>
    </source>
</evidence>
<accession>A0A1H3HKL9</accession>
<evidence type="ECO:0000256" key="5">
    <source>
        <dbReference type="ARBA" id="ARBA00023136"/>
    </source>
</evidence>
<name>A0A1H3HKL9_9EURY</name>
<dbReference type="Proteomes" id="UP000199170">
    <property type="component" value="Unassembled WGS sequence"/>
</dbReference>
<reference evidence="8" key="1">
    <citation type="submission" date="2016-10" db="EMBL/GenBank/DDBJ databases">
        <authorList>
            <person name="Varghese N."/>
            <person name="Submissions S."/>
        </authorList>
    </citation>
    <scope>NUCLEOTIDE SEQUENCE [LARGE SCALE GENOMIC DNA]</scope>
    <source>
        <strain evidence="8">CGMCC 1.10118</strain>
    </source>
</reference>
<proteinExistence type="predicted"/>
<dbReference type="InterPro" id="IPR001851">
    <property type="entry name" value="ABC_transp_permease"/>
</dbReference>
<dbReference type="STRING" id="660517.SAMN04487946_107141"/>
<dbReference type="Pfam" id="PF02653">
    <property type="entry name" value="BPD_transp_2"/>
    <property type="match status" value="1"/>
</dbReference>
<gene>
    <name evidence="7" type="ORF">SAMN04487946_107141</name>
</gene>
<keyword evidence="3 6" id="KW-0812">Transmembrane</keyword>
<dbReference type="PANTHER" id="PTHR47089">
    <property type="entry name" value="ABC TRANSPORTER, PERMEASE PROTEIN"/>
    <property type="match status" value="1"/>
</dbReference>
<dbReference type="GO" id="GO:0022857">
    <property type="term" value="F:transmembrane transporter activity"/>
    <property type="evidence" value="ECO:0007669"/>
    <property type="project" value="InterPro"/>
</dbReference>
<dbReference type="AlphaFoldDB" id="A0A1H3HKL9"/>
<keyword evidence="7" id="KW-0813">Transport</keyword>
<evidence type="ECO:0000256" key="4">
    <source>
        <dbReference type="ARBA" id="ARBA00022989"/>
    </source>
</evidence>
<dbReference type="RefSeq" id="WP_089767444.1">
    <property type="nucleotide sequence ID" value="NZ_FNPB01000007.1"/>
</dbReference>
<protein>
    <submittedName>
        <fullName evidence="7">Simple sugar transport system permease protein</fullName>
    </submittedName>
</protein>
<feature type="transmembrane region" description="Helical" evidence="6">
    <location>
        <begin position="114"/>
        <end position="135"/>
    </location>
</feature>
<sequence length="368" mass="39254">MQVDVDLEARTEVPRWMAYGTPVFTVLAALSVSAVALAALDVDPIAAYEIMFVQTLTTEFGLTETIAKGVPLIFTGLAVYLPLKAQLWNIGAEGQLFIGAVAGTWIGLNVSLPIFALLPLMFVGAGVAGALWVAIPAWLRAKWGINEIITTLLFTFVAADLKNYVVRGPMQAPGANFPQTAQLPAAGQLPVIPGIGFPSGIVIAVVFVALTYLLVNHTRLGYEITFIGANDRAAEQAGMSTYRIYLFVLMVGGAFAGFAGISEISGVQTRLRAFFAPGYGFTAIPIALLGRNGAFRVLLAALFFAVIFVGGSSLQTLLSVPAAIVDIIQALIILFLITAEFFKRYRVSLSLERDPGAEPRGKRPEGEI</sequence>
<keyword evidence="4 6" id="KW-1133">Transmembrane helix</keyword>
<evidence type="ECO:0000313" key="7">
    <source>
        <dbReference type="EMBL" id="SDY15982.1"/>
    </source>
</evidence>
<dbReference type="PANTHER" id="PTHR47089:SF1">
    <property type="entry name" value="GUANOSINE ABC TRANSPORTER PERMEASE PROTEIN NUPP"/>
    <property type="match status" value="1"/>
</dbReference>
<keyword evidence="8" id="KW-1185">Reference proteome</keyword>
<feature type="transmembrane region" description="Helical" evidence="6">
    <location>
        <begin position="297"/>
        <end position="314"/>
    </location>
</feature>
<comment type="subcellular location">
    <subcellularLocation>
        <location evidence="1">Cell membrane</location>
        <topology evidence="1">Multi-pass membrane protein</topology>
    </subcellularLocation>
</comment>